<evidence type="ECO:0000313" key="3">
    <source>
        <dbReference type="Proteomes" id="UP000500961"/>
    </source>
</evidence>
<feature type="transmembrane region" description="Helical" evidence="1">
    <location>
        <begin position="128"/>
        <end position="149"/>
    </location>
</feature>
<dbReference type="EMBL" id="CP041345">
    <property type="protein sequence ID" value="QKG81019.1"/>
    <property type="molecule type" value="Genomic_DNA"/>
</dbReference>
<keyword evidence="3" id="KW-1185">Reference proteome</keyword>
<dbReference type="PANTHER" id="PTHR40031">
    <property type="entry name" value="HYPOTHETICAL MEMBRANE SPANNING PROTEIN"/>
    <property type="match status" value="1"/>
</dbReference>
<proteinExistence type="predicted"/>
<dbReference type="KEGG" id="ttz:FHG85_12345"/>
<gene>
    <name evidence="2" type="ORF">FHG85_12345</name>
</gene>
<dbReference type="PANTHER" id="PTHR40031:SF1">
    <property type="entry name" value="MEMBRANE-BOUND METAL-DEPENDENT HYDROLASE"/>
    <property type="match status" value="1"/>
</dbReference>
<dbReference type="InterPro" id="IPR053170">
    <property type="entry name" value="Transcription_regulator"/>
</dbReference>
<reference evidence="2 3" key="1">
    <citation type="submission" date="2019-07" db="EMBL/GenBank/DDBJ databases">
        <title>Thalassofilum flectens gen. nov., sp. nov., a novel moderate thermophilic anaerobe from a shallow sea hot spring in Kunashir Island (Russia), representing a new family in the order Bacteroidales, and proposal of Thalassofilacea fam. nov.</title>
        <authorList>
            <person name="Kochetkova T.V."/>
            <person name="Podosokorskaya O.A."/>
            <person name="Novikov A."/>
            <person name="Elcheninov A.G."/>
            <person name="Toshchakov S.V."/>
            <person name="Kublanov I.V."/>
        </authorList>
    </citation>
    <scope>NUCLEOTIDE SEQUENCE [LARGE SCALE GENOMIC DNA]</scope>
    <source>
        <strain evidence="2 3">38-H</strain>
    </source>
</reference>
<protein>
    <submittedName>
        <fullName evidence="2">Metal-dependent hydrolase</fullName>
    </submittedName>
</protein>
<keyword evidence="1" id="KW-0472">Membrane</keyword>
<organism evidence="2 3">
    <name type="scientific">Tenuifilum thalassicum</name>
    <dbReference type="NCBI Taxonomy" id="2590900"/>
    <lineage>
        <taxon>Bacteria</taxon>
        <taxon>Pseudomonadati</taxon>
        <taxon>Bacteroidota</taxon>
        <taxon>Bacteroidia</taxon>
        <taxon>Bacteroidales</taxon>
        <taxon>Tenuifilaceae</taxon>
        <taxon>Tenuifilum</taxon>
    </lineage>
</organism>
<dbReference type="RefSeq" id="WP_173076361.1">
    <property type="nucleotide sequence ID" value="NZ_CP041345.1"/>
</dbReference>
<dbReference type="Pfam" id="PF04307">
    <property type="entry name" value="YdjM"/>
    <property type="match status" value="1"/>
</dbReference>
<evidence type="ECO:0000256" key="1">
    <source>
        <dbReference type="SAM" id="Phobius"/>
    </source>
</evidence>
<feature type="transmembrane region" description="Helical" evidence="1">
    <location>
        <begin position="90"/>
        <end position="116"/>
    </location>
</feature>
<feature type="transmembrane region" description="Helical" evidence="1">
    <location>
        <begin position="161"/>
        <end position="181"/>
    </location>
</feature>
<feature type="transmembrane region" description="Helical" evidence="1">
    <location>
        <begin position="59"/>
        <end position="78"/>
    </location>
</feature>
<keyword evidence="1" id="KW-1133">Transmembrane helix</keyword>
<dbReference type="InterPro" id="IPR007404">
    <property type="entry name" value="YdjM-like"/>
</dbReference>
<dbReference type="AlphaFoldDB" id="A0A7D4BLJ2"/>
<dbReference type="Proteomes" id="UP000500961">
    <property type="component" value="Chromosome"/>
</dbReference>
<name>A0A7D4BLJ2_9BACT</name>
<sequence>MDSLTHALTGAVIGDAIAGQKFGQKAMLIGAFAANIPDLDVLVTNLFNPVDALFVHRGFSHSFLLMILGSAALAYLLNKRFSKRLNFTNWWLLILIPWFSHLSMDIFNTYGTAIFAPFSNTRVSIDSMAIIDLNLLIILLFSLLGIFLTKRMPRFKRFLSVASLSAVIIYFVAGVLIKAAVEREVKSYLSKNDVGYNRIYSTPVPLTNLAWMVLVEDSASFRVSYINVPKNQIYRHFYIKKVSVKLDCPVLEEKLVDFSKGFYAVKHDDGKIFFTDLRFSTLAGAPQNSPVLSIEINPNSCKASRNHPKRDINLKNAAALYRRLLLDK</sequence>
<keyword evidence="1" id="KW-0812">Transmembrane</keyword>
<evidence type="ECO:0000313" key="2">
    <source>
        <dbReference type="EMBL" id="QKG81019.1"/>
    </source>
</evidence>
<accession>A0A7D4BLJ2</accession>
<keyword evidence="2" id="KW-0378">Hydrolase</keyword>
<dbReference type="GO" id="GO:0016787">
    <property type="term" value="F:hydrolase activity"/>
    <property type="evidence" value="ECO:0007669"/>
    <property type="project" value="UniProtKB-KW"/>
</dbReference>